<proteinExistence type="predicted"/>
<dbReference type="AlphaFoldDB" id="A0A0F9T9I2"/>
<organism evidence="1">
    <name type="scientific">marine sediment metagenome</name>
    <dbReference type="NCBI Taxonomy" id="412755"/>
    <lineage>
        <taxon>unclassified sequences</taxon>
        <taxon>metagenomes</taxon>
        <taxon>ecological metagenomes</taxon>
    </lineage>
</organism>
<dbReference type="EMBL" id="LAZR01000303">
    <property type="protein sequence ID" value="KKN75829.1"/>
    <property type="molecule type" value="Genomic_DNA"/>
</dbReference>
<sequence>MPLQACDLHEDFVPVFSDEVSCPACAIDGKLEISQERISGLEQEIRDMATSH</sequence>
<protein>
    <submittedName>
        <fullName evidence="1">Uncharacterized protein</fullName>
    </submittedName>
</protein>
<reference evidence="1" key="1">
    <citation type="journal article" date="2015" name="Nature">
        <title>Complex archaea that bridge the gap between prokaryotes and eukaryotes.</title>
        <authorList>
            <person name="Spang A."/>
            <person name="Saw J.H."/>
            <person name="Jorgensen S.L."/>
            <person name="Zaremba-Niedzwiedzka K."/>
            <person name="Martijn J."/>
            <person name="Lind A.E."/>
            <person name="van Eijk R."/>
            <person name="Schleper C."/>
            <person name="Guy L."/>
            <person name="Ettema T.J."/>
        </authorList>
    </citation>
    <scope>NUCLEOTIDE SEQUENCE</scope>
</reference>
<name>A0A0F9T9I2_9ZZZZ</name>
<accession>A0A0F9T9I2</accession>
<gene>
    <name evidence="1" type="ORF">LCGC14_0377050</name>
</gene>
<comment type="caution">
    <text evidence="1">The sequence shown here is derived from an EMBL/GenBank/DDBJ whole genome shotgun (WGS) entry which is preliminary data.</text>
</comment>
<evidence type="ECO:0000313" key="1">
    <source>
        <dbReference type="EMBL" id="KKN75829.1"/>
    </source>
</evidence>